<dbReference type="SUPFAM" id="SSF47384">
    <property type="entry name" value="Homodimeric domain of signal transducing histidine kinase"/>
    <property type="match status" value="1"/>
</dbReference>
<proteinExistence type="predicted"/>
<feature type="domain" description="Histidine kinase" evidence="14">
    <location>
        <begin position="290"/>
        <end position="499"/>
    </location>
</feature>
<feature type="transmembrane region" description="Helical" evidence="13">
    <location>
        <begin position="18"/>
        <end position="36"/>
    </location>
</feature>
<evidence type="ECO:0000256" key="10">
    <source>
        <dbReference type="ARBA" id="ARBA00022989"/>
    </source>
</evidence>
<dbReference type="Pfam" id="PF02518">
    <property type="entry name" value="HATPase_c"/>
    <property type="match status" value="1"/>
</dbReference>
<gene>
    <name evidence="15" type="ORF">HHL27_05685</name>
</gene>
<comment type="catalytic activity">
    <reaction evidence="1">
        <text>ATP + protein L-histidine = ADP + protein N-phospho-L-histidine.</text>
        <dbReference type="EC" id="2.7.13.3"/>
    </reaction>
</comment>
<evidence type="ECO:0000313" key="15">
    <source>
        <dbReference type="EMBL" id="NML93159.1"/>
    </source>
</evidence>
<protein>
    <recommendedName>
        <fullName evidence="3">histidine kinase</fullName>
        <ecNumber evidence="3">2.7.13.3</ecNumber>
    </recommendedName>
</protein>
<dbReference type="InterPro" id="IPR036890">
    <property type="entry name" value="HATPase_C_sf"/>
</dbReference>
<evidence type="ECO:0000256" key="11">
    <source>
        <dbReference type="ARBA" id="ARBA00023012"/>
    </source>
</evidence>
<dbReference type="EC" id="2.7.13.3" evidence="3"/>
<dbReference type="InterPro" id="IPR003661">
    <property type="entry name" value="HisK_dim/P_dom"/>
</dbReference>
<dbReference type="InterPro" id="IPR003594">
    <property type="entry name" value="HATPase_dom"/>
</dbReference>
<dbReference type="InterPro" id="IPR029016">
    <property type="entry name" value="GAF-like_dom_sf"/>
</dbReference>
<dbReference type="GO" id="GO:0005524">
    <property type="term" value="F:ATP binding"/>
    <property type="evidence" value="ECO:0007669"/>
    <property type="project" value="UniProtKB-KW"/>
</dbReference>
<evidence type="ECO:0000256" key="3">
    <source>
        <dbReference type="ARBA" id="ARBA00012438"/>
    </source>
</evidence>
<comment type="caution">
    <text evidence="15">The sequence shown here is derived from an EMBL/GenBank/DDBJ whole genome shotgun (WGS) entry which is preliminary data.</text>
</comment>
<dbReference type="GO" id="GO:0005886">
    <property type="term" value="C:plasma membrane"/>
    <property type="evidence" value="ECO:0007669"/>
    <property type="project" value="TreeGrafter"/>
</dbReference>
<dbReference type="SMART" id="SM00387">
    <property type="entry name" value="HATPase_c"/>
    <property type="match status" value="1"/>
</dbReference>
<evidence type="ECO:0000256" key="4">
    <source>
        <dbReference type="ARBA" id="ARBA00022553"/>
    </source>
</evidence>
<keyword evidence="16" id="KW-1185">Reference proteome</keyword>
<dbReference type="PRINTS" id="PR00344">
    <property type="entry name" value="BCTRLSENSOR"/>
</dbReference>
<evidence type="ECO:0000256" key="5">
    <source>
        <dbReference type="ARBA" id="ARBA00022679"/>
    </source>
</evidence>
<evidence type="ECO:0000256" key="2">
    <source>
        <dbReference type="ARBA" id="ARBA00004141"/>
    </source>
</evidence>
<evidence type="ECO:0000313" key="16">
    <source>
        <dbReference type="Proteomes" id="UP000583556"/>
    </source>
</evidence>
<dbReference type="PANTHER" id="PTHR45569">
    <property type="entry name" value="SENSOR PROTEIN KDPD"/>
    <property type="match status" value="1"/>
</dbReference>
<dbReference type="PROSITE" id="PS50109">
    <property type="entry name" value="HIS_KIN"/>
    <property type="match status" value="1"/>
</dbReference>
<dbReference type="PANTHER" id="PTHR45569:SF1">
    <property type="entry name" value="SENSOR PROTEIN KDPD"/>
    <property type="match status" value="1"/>
</dbReference>
<evidence type="ECO:0000256" key="13">
    <source>
        <dbReference type="SAM" id="Phobius"/>
    </source>
</evidence>
<feature type="transmembrane region" description="Helical" evidence="13">
    <location>
        <begin position="48"/>
        <end position="75"/>
    </location>
</feature>
<keyword evidence="4" id="KW-0597">Phosphoprotein</keyword>
<dbReference type="CDD" id="cd00082">
    <property type="entry name" value="HisKA"/>
    <property type="match status" value="1"/>
</dbReference>
<keyword evidence="11" id="KW-0902">Two-component regulatory system</keyword>
<dbReference type="RefSeq" id="WP_169492414.1">
    <property type="nucleotide sequence ID" value="NZ_JABBGM010000002.1"/>
</dbReference>
<dbReference type="InterPro" id="IPR004358">
    <property type="entry name" value="Sig_transdc_His_kin-like_C"/>
</dbReference>
<dbReference type="SUPFAM" id="SSF55874">
    <property type="entry name" value="ATPase domain of HSP90 chaperone/DNA topoisomerase II/histidine kinase"/>
    <property type="match status" value="1"/>
</dbReference>
<accession>A0A7Y0G9S9</accession>
<dbReference type="GO" id="GO:0000155">
    <property type="term" value="F:phosphorelay sensor kinase activity"/>
    <property type="evidence" value="ECO:0007669"/>
    <property type="project" value="InterPro"/>
</dbReference>
<dbReference type="AlphaFoldDB" id="A0A7Y0G9S9"/>
<dbReference type="SMART" id="SM00388">
    <property type="entry name" value="HisKA"/>
    <property type="match status" value="1"/>
</dbReference>
<evidence type="ECO:0000256" key="6">
    <source>
        <dbReference type="ARBA" id="ARBA00022692"/>
    </source>
</evidence>
<keyword evidence="5" id="KW-0808">Transferase</keyword>
<evidence type="ECO:0000256" key="12">
    <source>
        <dbReference type="ARBA" id="ARBA00023136"/>
    </source>
</evidence>
<keyword evidence="6 13" id="KW-0812">Transmembrane</keyword>
<dbReference type="Gene3D" id="1.20.120.620">
    <property type="entry name" value="Backbone structure of the membrane domain of e. Coli histidine kinase receptor kdpd"/>
    <property type="match status" value="1"/>
</dbReference>
<dbReference type="InterPro" id="IPR038318">
    <property type="entry name" value="KdpD_sf"/>
</dbReference>
<keyword evidence="8" id="KW-0418">Kinase</keyword>
<dbReference type="CDD" id="cd00075">
    <property type="entry name" value="HATPase"/>
    <property type="match status" value="1"/>
</dbReference>
<evidence type="ECO:0000256" key="1">
    <source>
        <dbReference type="ARBA" id="ARBA00000085"/>
    </source>
</evidence>
<dbReference type="InterPro" id="IPR025201">
    <property type="entry name" value="KdpD_TM"/>
</dbReference>
<evidence type="ECO:0000256" key="7">
    <source>
        <dbReference type="ARBA" id="ARBA00022741"/>
    </source>
</evidence>
<dbReference type="InterPro" id="IPR036097">
    <property type="entry name" value="HisK_dim/P_sf"/>
</dbReference>
<sequence length="507" mass="52422">MARQSVSSDPAPLGSAEGYLAALGLVALMTLLGALLSARGNLADIGLLYLVPVMFAATRHGLVTGIATGLVSSLAYNFFFIPPVLTFAIRDPSHAITVLVLLGVAVVASQMAARVRQQARAAQDEAGREAALAGFARVLMGVTRRDELWSVLAGELARRFDVRVVVCEAGPDGAAQLAASAPQVEQLDLLELVSAQWSLDNALAAGPGAATPTASEWLFHPVVEGTRAVATVGLARPDATAPLRAERLPLLASLIDQASLAHARIALEDEMVALGRVQERDALRGALLSSLGHDLRTPLTTLLGSLRALEAGQAGASLAVARGAAERLDRFISNLLDMVRIESGTVEGTREAVDLGEAVAAALDDLRGGAGAARVAVAVPDDLPLVLADARLLHHCLINLIDNALRHGSEGGVTVEALAGGDGAVELAVLDRGPGLPPGSETRVFGQFERLEGSDRVGGTGLGLAIVRGFAEAMGVQALAANRADGPGARFVLRFPPALLRRVEAAE</sequence>
<keyword evidence="7" id="KW-0547">Nucleotide-binding</keyword>
<evidence type="ECO:0000259" key="14">
    <source>
        <dbReference type="PROSITE" id="PS50109"/>
    </source>
</evidence>
<comment type="subcellular location">
    <subcellularLocation>
        <location evidence="2">Membrane</location>
        <topology evidence="2">Multi-pass membrane protein</topology>
    </subcellularLocation>
</comment>
<evidence type="ECO:0000256" key="8">
    <source>
        <dbReference type="ARBA" id="ARBA00022777"/>
    </source>
</evidence>
<dbReference type="Gene3D" id="3.30.565.10">
    <property type="entry name" value="Histidine kinase-like ATPase, C-terminal domain"/>
    <property type="match status" value="1"/>
</dbReference>
<dbReference type="Gene3D" id="1.10.287.130">
    <property type="match status" value="1"/>
</dbReference>
<dbReference type="InterPro" id="IPR052023">
    <property type="entry name" value="Histidine_kinase_KdpD"/>
</dbReference>
<keyword evidence="12 13" id="KW-0472">Membrane</keyword>
<dbReference type="Gene3D" id="3.30.450.40">
    <property type="match status" value="1"/>
</dbReference>
<organism evidence="15 16">
    <name type="scientific">Novosphingobium olei</name>
    <dbReference type="NCBI Taxonomy" id="2728851"/>
    <lineage>
        <taxon>Bacteria</taxon>
        <taxon>Pseudomonadati</taxon>
        <taxon>Pseudomonadota</taxon>
        <taxon>Alphaproteobacteria</taxon>
        <taxon>Sphingomonadales</taxon>
        <taxon>Sphingomonadaceae</taxon>
        <taxon>Novosphingobium</taxon>
    </lineage>
</organism>
<dbReference type="InterPro" id="IPR005467">
    <property type="entry name" value="His_kinase_dom"/>
</dbReference>
<reference evidence="15 16" key="1">
    <citation type="submission" date="2020-04" db="EMBL/GenBank/DDBJ databases">
        <title>Novosphingobium sp. TW-4 isolated from soil.</title>
        <authorList>
            <person name="Dahal R.H."/>
            <person name="Chaudhary D.K."/>
        </authorList>
    </citation>
    <scope>NUCLEOTIDE SEQUENCE [LARGE SCALE GENOMIC DNA]</scope>
    <source>
        <strain evidence="15 16">TW-4</strain>
    </source>
</reference>
<dbReference type="EMBL" id="JABBGM010000002">
    <property type="protein sequence ID" value="NML93159.1"/>
    <property type="molecule type" value="Genomic_DNA"/>
</dbReference>
<keyword evidence="10 13" id="KW-1133">Transmembrane helix</keyword>
<dbReference type="Pfam" id="PF13493">
    <property type="entry name" value="DUF4118"/>
    <property type="match status" value="1"/>
</dbReference>
<evidence type="ECO:0000256" key="9">
    <source>
        <dbReference type="ARBA" id="ARBA00022840"/>
    </source>
</evidence>
<name>A0A7Y0G9S9_9SPHN</name>
<keyword evidence="9" id="KW-0067">ATP-binding</keyword>
<feature type="transmembrane region" description="Helical" evidence="13">
    <location>
        <begin position="95"/>
        <end position="113"/>
    </location>
</feature>
<dbReference type="Proteomes" id="UP000583556">
    <property type="component" value="Unassembled WGS sequence"/>
</dbReference>
<dbReference type="Pfam" id="PF00512">
    <property type="entry name" value="HisKA"/>
    <property type="match status" value="1"/>
</dbReference>